<dbReference type="GO" id="GO:0005840">
    <property type="term" value="C:ribosome"/>
    <property type="evidence" value="ECO:0007669"/>
    <property type="project" value="UniProtKB-KW"/>
</dbReference>
<evidence type="ECO:0000256" key="3">
    <source>
        <dbReference type="ARBA" id="ARBA00022884"/>
    </source>
</evidence>
<evidence type="ECO:0000256" key="5">
    <source>
        <dbReference type="ARBA" id="ARBA00023274"/>
    </source>
</evidence>
<comment type="caution">
    <text evidence="9">The sequence shown here is derived from an EMBL/GenBank/DDBJ whole genome shotgun (WGS) entry which is preliminary data.</text>
</comment>
<gene>
    <name evidence="9" type="ORF">LWI28_027266</name>
</gene>
<dbReference type="InterPro" id="IPR000597">
    <property type="entry name" value="Ribosomal_uL3"/>
</dbReference>
<keyword evidence="4 7" id="KW-0689">Ribosomal protein</keyword>
<name>A0AAD5J895_ACENE</name>
<comment type="similarity">
    <text evidence="1 7">Belongs to the universal ribosomal protein uL3 family.</text>
</comment>
<dbReference type="EMBL" id="JAJSOW010000100">
    <property type="protein sequence ID" value="KAI9187363.1"/>
    <property type="molecule type" value="Genomic_DNA"/>
</dbReference>
<dbReference type="SUPFAM" id="SSF50447">
    <property type="entry name" value="Translation proteins"/>
    <property type="match status" value="1"/>
</dbReference>
<dbReference type="InterPro" id="IPR032675">
    <property type="entry name" value="LRR_dom_sf"/>
</dbReference>
<evidence type="ECO:0000256" key="1">
    <source>
        <dbReference type="ARBA" id="ARBA00006540"/>
    </source>
</evidence>
<dbReference type="InterPro" id="IPR009000">
    <property type="entry name" value="Transl_B-barrel_sf"/>
</dbReference>
<proteinExistence type="inferred from homology"/>
<accession>A0AAD5J895</accession>
<feature type="region of interest" description="Disordered" evidence="8">
    <location>
        <begin position="191"/>
        <end position="231"/>
    </location>
</feature>
<sequence>MSISTLTPIGHCPTWSSFSPIPSLKCSFLHPTKTSLLFTTKKPLIFTNNTKRTTTHIVSMSIEAGVGVMGTKLGVMSYFEPNGTVVPVTVVGFREGNIVTQIKTDATDGYDAVQVGYRRVRDRKLTKPEMGHLEKSGVIPLRHLQEFRLQSLEGFETGQKLDFEELFKEGDIVDVSGTTIGKGFQGGIKRHNFKRGPMTHGSKSHRALGSIGAGTTPGRVYKGKKMPGRMGGTKRKIRKLKIVKIDNDLRVVMIKGAVPELRRIAFFATCYLRDQEARATYTLLNSEGFSNWMPKRESQRLQHLALNECHDGTLVRAIPNTSSLYSLVISNISNLISFTRWPNLPGLKALYISNCKDLVSLSGEGSLISFSSLELLSIRGCSKLESLPDEGLPAELKCLKSLGKKGTLKSLNSLKDLQIEDCASLLSFPEDGLPTSLQHLHIQDCPSLTQQCGTEWTKISHIPDRETDFIRKKEAHSAAWYLPCVCSGGFDINGTRQAEQQPDAQSSSARPKG</sequence>
<dbReference type="GO" id="GO:0003735">
    <property type="term" value="F:structural constituent of ribosome"/>
    <property type="evidence" value="ECO:0007669"/>
    <property type="project" value="InterPro"/>
</dbReference>
<dbReference type="PROSITE" id="PS00474">
    <property type="entry name" value="RIBOSOMAL_L3"/>
    <property type="match status" value="1"/>
</dbReference>
<evidence type="ECO:0000256" key="4">
    <source>
        <dbReference type="ARBA" id="ARBA00022980"/>
    </source>
</evidence>
<dbReference type="Gene3D" id="2.40.30.10">
    <property type="entry name" value="Translation factors"/>
    <property type="match status" value="1"/>
</dbReference>
<evidence type="ECO:0000256" key="7">
    <source>
        <dbReference type="RuleBase" id="RU003905"/>
    </source>
</evidence>
<organism evidence="9 10">
    <name type="scientific">Acer negundo</name>
    <name type="common">Box elder</name>
    <dbReference type="NCBI Taxonomy" id="4023"/>
    <lineage>
        <taxon>Eukaryota</taxon>
        <taxon>Viridiplantae</taxon>
        <taxon>Streptophyta</taxon>
        <taxon>Embryophyta</taxon>
        <taxon>Tracheophyta</taxon>
        <taxon>Spermatophyta</taxon>
        <taxon>Magnoliopsida</taxon>
        <taxon>eudicotyledons</taxon>
        <taxon>Gunneridae</taxon>
        <taxon>Pentapetalae</taxon>
        <taxon>rosids</taxon>
        <taxon>malvids</taxon>
        <taxon>Sapindales</taxon>
        <taxon>Sapindaceae</taxon>
        <taxon>Hippocastanoideae</taxon>
        <taxon>Acereae</taxon>
        <taxon>Acer</taxon>
    </lineage>
</organism>
<dbReference type="SUPFAM" id="SSF52058">
    <property type="entry name" value="L domain-like"/>
    <property type="match status" value="1"/>
</dbReference>
<evidence type="ECO:0000313" key="9">
    <source>
        <dbReference type="EMBL" id="KAI9187363.1"/>
    </source>
</evidence>
<evidence type="ECO:0000313" key="10">
    <source>
        <dbReference type="Proteomes" id="UP001064489"/>
    </source>
</evidence>
<dbReference type="InterPro" id="IPR019926">
    <property type="entry name" value="Ribosomal_uL3_CS"/>
</dbReference>
<dbReference type="GO" id="GO:0019843">
    <property type="term" value="F:rRNA binding"/>
    <property type="evidence" value="ECO:0007669"/>
    <property type="project" value="UniProtKB-KW"/>
</dbReference>
<dbReference type="Gene3D" id="3.80.10.10">
    <property type="entry name" value="Ribonuclease Inhibitor"/>
    <property type="match status" value="1"/>
</dbReference>
<dbReference type="FunFam" id="3.30.160.810:FF:000001">
    <property type="entry name" value="50S ribosomal protein L3"/>
    <property type="match status" value="1"/>
</dbReference>
<evidence type="ECO:0000256" key="2">
    <source>
        <dbReference type="ARBA" id="ARBA00022730"/>
    </source>
</evidence>
<dbReference type="GO" id="GO:0009941">
    <property type="term" value="C:chloroplast envelope"/>
    <property type="evidence" value="ECO:0007669"/>
    <property type="project" value="TreeGrafter"/>
</dbReference>
<dbReference type="PANTHER" id="PTHR11229">
    <property type="entry name" value="50S RIBOSOMAL PROTEIN L3"/>
    <property type="match status" value="1"/>
</dbReference>
<dbReference type="AlphaFoldDB" id="A0AAD5J895"/>
<keyword evidence="5 7" id="KW-0687">Ribonucleoprotein</keyword>
<keyword evidence="3" id="KW-0694">RNA-binding</keyword>
<reference evidence="9" key="1">
    <citation type="journal article" date="2022" name="Plant J.">
        <title>Strategies of tolerance reflected in two North American maple genomes.</title>
        <authorList>
            <person name="McEvoy S.L."/>
            <person name="Sezen U.U."/>
            <person name="Trouern-Trend A."/>
            <person name="McMahon S.M."/>
            <person name="Schaberg P.G."/>
            <person name="Yang J."/>
            <person name="Wegrzyn J.L."/>
            <person name="Swenson N.G."/>
        </authorList>
    </citation>
    <scope>NUCLEOTIDE SEQUENCE</scope>
    <source>
        <strain evidence="9">91603</strain>
    </source>
</reference>
<dbReference type="Proteomes" id="UP001064489">
    <property type="component" value="Chromosome 3"/>
</dbReference>
<reference evidence="9" key="2">
    <citation type="submission" date="2023-02" db="EMBL/GenBank/DDBJ databases">
        <authorList>
            <person name="Swenson N.G."/>
            <person name="Wegrzyn J.L."/>
            <person name="Mcevoy S.L."/>
        </authorList>
    </citation>
    <scope>NUCLEOTIDE SEQUENCE</scope>
    <source>
        <strain evidence="9">91603</strain>
        <tissue evidence="9">Leaf</tissue>
    </source>
</reference>
<dbReference type="Gene3D" id="3.30.160.810">
    <property type="match status" value="1"/>
</dbReference>
<dbReference type="PANTHER" id="PTHR11229:SF16">
    <property type="entry name" value="LARGE RIBOSOMAL SUBUNIT PROTEIN UL3C"/>
    <property type="match status" value="1"/>
</dbReference>
<evidence type="ECO:0000256" key="8">
    <source>
        <dbReference type="SAM" id="MobiDB-lite"/>
    </source>
</evidence>
<dbReference type="GO" id="GO:1990904">
    <property type="term" value="C:ribonucleoprotein complex"/>
    <property type="evidence" value="ECO:0007669"/>
    <property type="project" value="UniProtKB-KW"/>
</dbReference>
<dbReference type="GO" id="GO:0006412">
    <property type="term" value="P:translation"/>
    <property type="evidence" value="ECO:0007669"/>
    <property type="project" value="InterPro"/>
</dbReference>
<dbReference type="InterPro" id="IPR019927">
    <property type="entry name" value="Ribosomal_uL3_bac/org-type"/>
</dbReference>
<evidence type="ECO:0000256" key="6">
    <source>
        <dbReference type="ARBA" id="ARBA00035213"/>
    </source>
</evidence>
<keyword evidence="10" id="KW-1185">Reference proteome</keyword>
<dbReference type="Pfam" id="PF00297">
    <property type="entry name" value="Ribosomal_L3"/>
    <property type="match status" value="1"/>
</dbReference>
<keyword evidence="2" id="KW-0699">rRNA-binding</keyword>
<feature type="compositionally biased region" description="Basic residues" evidence="8">
    <location>
        <begin position="221"/>
        <end position="231"/>
    </location>
</feature>
<dbReference type="FunFam" id="2.40.30.10:FF:000065">
    <property type="entry name" value="50S ribosomal protein L3, chloroplastic"/>
    <property type="match status" value="1"/>
</dbReference>
<dbReference type="NCBIfam" id="TIGR03625">
    <property type="entry name" value="L3_bact"/>
    <property type="match status" value="1"/>
</dbReference>
<protein>
    <recommendedName>
        <fullName evidence="6">Large ribosomal subunit protein uL3c</fullName>
    </recommendedName>
</protein>
<dbReference type="HAMAP" id="MF_01325_B">
    <property type="entry name" value="Ribosomal_uL3_B"/>
    <property type="match status" value="1"/>
</dbReference>